<evidence type="ECO:0000256" key="4">
    <source>
        <dbReference type="ARBA" id="ARBA00022695"/>
    </source>
</evidence>
<dbReference type="InterPro" id="IPR042102">
    <property type="entry name" value="RNA_pol_Rpb1_3_sf"/>
</dbReference>
<dbReference type="Gene3D" id="1.10.274.100">
    <property type="entry name" value="RNA polymerase Rpb1, domain 3"/>
    <property type="match status" value="1"/>
</dbReference>
<dbReference type="EC" id="2.7.7.6" evidence="6"/>
<keyword evidence="9" id="KW-0150">Chloroplast</keyword>
<feature type="domain" description="RNA polymerase Rpb1" evidence="7">
    <location>
        <begin position="172"/>
        <end position="360"/>
    </location>
</feature>
<dbReference type="GO" id="GO:0006351">
    <property type="term" value="P:DNA-templated transcription"/>
    <property type="evidence" value="ECO:0007669"/>
    <property type="project" value="UniProtKB-UniRule"/>
</dbReference>
<feature type="domain" description="RNA polymerase Rpb1" evidence="8">
    <location>
        <begin position="93"/>
        <end position="163"/>
    </location>
</feature>
<dbReference type="GO" id="GO:0003677">
    <property type="term" value="F:DNA binding"/>
    <property type="evidence" value="ECO:0007669"/>
    <property type="project" value="UniProtKB-UniRule"/>
</dbReference>
<keyword evidence="4 6" id="KW-0548">Nucleotidyltransferase</keyword>
<evidence type="ECO:0000256" key="1">
    <source>
        <dbReference type="ARBA" id="ARBA00022478"/>
    </source>
</evidence>
<accession>A0A7T1C5S9</accession>
<dbReference type="NCBIfam" id="TIGR02388">
    <property type="entry name" value="rpoC2_cyan"/>
    <property type="match status" value="1"/>
</dbReference>
<dbReference type="InterPro" id="IPR050254">
    <property type="entry name" value="RNA_pol_beta''_euk"/>
</dbReference>
<dbReference type="GO" id="GO:0003899">
    <property type="term" value="F:DNA-directed RNA polymerase activity"/>
    <property type="evidence" value="ECO:0007669"/>
    <property type="project" value="UniProtKB-UniRule"/>
</dbReference>
<evidence type="ECO:0000256" key="5">
    <source>
        <dbReference type="ARBA" id="ARBA00023163"/>
    </source>
</evidence>
<evidence type="ECO:0000256" key="6">
    <source>
        <dbReference type="HAMAP-Rule" id="MF_01324"/>
    </source>
</evidence>
<keyword evidence="2 9" id="KW-0934">Plastid</keyword>
<dbReference type="CDD" id="cd02655">
    <property type="entry name" value="RNAP_beta'_C"/>
    <property type="match status" value="1"/>
</dbReference>
<keyword evidence="3 6" id="KW-0808">Transferase</keyword>
<dbReference type="Gene3D" id="1.10.1790.20">
    <property type="match status" value="1"/>
</dbReference>
<dbReference type="InterPro" id="IPR007083">
    <property type="entry name" value="RNA_pol_Rpb1_4"/>
</dbReference>
<dbReference type="Gene3D" id="1.10.132.30">
    <property type="match status" value="1"/>
</dbReference>
<comment type="function">
    <text evidence="6">DNA-dependent RNA polymerase catalyzes the transcription of DNA into RNA using the four ribonucleoside triphosphates as substrates.</text>
</comment>
<evidence type="ECO:0000256" key="2">
    <source>
        <dbReference type="ARBA" id="ARBA00022640"/>
    </source>
</evidence>
<organism evidence="9">
    <name type="scientific">Microsorum cuspidatum</name>
    <dbReference type="NCBI Taxonomy" id="187367"/>
    <lineage>
        <taxon>Eukaryota</taxon>
        <taxon>Viridiplantae</taxon>
        <taxon>Streptophyta</taxon>
        <taxon>Embryophyta</taxon>
        <taxon>Tracheophyta</taxon>
        <taxon>Polypodiopsida</taxon>
        <taxon>Polypodiidae</taxon>
        <taxon>Polypodiales</taxon>
        <taxon>Polypodiineae</taxon>
        <taxon>Polypodiaceae</taxon>
        <taxon>Microsoroideae</taxon>
        <taxon>Microsorum</taxon>
    </lineage>
</organism>
<dbReference type="EMBL" id="MT364353">
    <property type="protein sequence ID" value="QPM99591.1"/>
    <property type="molecule type" value="Genomic_DNA"/>
</dbReference>
<dbReference type="SUPFAM" id="SSF64484">
    <property type="entry name" value="beta and beta-prime subunits of DNA dependent RNA-polymerase"/>
    <property type="match status" value="1"/>
</dbReference>
<gene>
    <name evidence="6 9" type="primary">rpoC2</name>
</gene>
<dbReference type="InterPro" id="IPR012756">
    <property type="entry name" value="DNA-dir_RpoC2_beta_pp"/>
</dbReference>
<dbReference type="GeneID" id="65317034"/>
<sequence>MTNQIELPFCNKTMDRVAMRRLISKLIVCFGVASTANILDQVKILGFQQATKASISLGIDDLLAVPSRGWLVQDAEKQGYVSEHHYRYGSLHAVEKLRQSIEAWYATSECSKREMNPSFKMIDPLNPVHMMSFSGARGSISQVHQLLGMRGLMSDPRGQVIDLPIRRNLREGLSLTEYIISCYGARKGVVDTAVRTSDAGYLTRRLVEVVQHVAVRKKDCETSKSVALLSFIEGKRESIEPTSYQKLIGRVLADNVYRDARCIATRNQDISDGLAGNSVVLTQPIYVRSPLTRKSIFRICQLCYGRSLAHYDLVELGEAVGIIAGQSIGEPGTQLTSRTFHTGGVFTGDIAEYVRIPFNGLIQFDGRLAYPTRTRHGHPAWMCRNDLSVSITSCSDVHNFVIPARSLLMIRNGQYVEAQQIIAEVRAKEFPLKERIRKAIYPNLNGEIHWSKFVWHVRDCISNPIRVVREAGHIRILSGASRKSDENYLFHKDQDRVDIRRSFTELERRCNSSKRLGRKRIDAANCESSQRSIREFGIDTKYFLSWSKLPISNYILSNIGVKRSGGETESVSISLERQQSNLSQSCFVNVDVQLSSILDENGIFAIYERCDYQTGTVGIITCGTIEVKSTDKKIVVFDGKAEGKTSGSWYRVVGRGTSFLIPEETYTTYEPPSFLLIPNNTATGEGERVTGTTSSKVGELIQIGEPLTSSITVGVLPGYICNLEAATNLSRQNINLIEPNNLIPNRIEAGDWVYLQSVTLHGERETSVPARPAVRCDISRYFLAQGVFRIDKPKTQKRMDARVLLCISHRDSGRIKRINHETTQLIRTFSVAEWRRYSHDTLPAKRNYLSLTNVRINNLVSSFIQVNLSAFPSVQSLGVSQVSNKLVSIDKLFCAQMNLPDDGDDLVRKYRSITVYSVPERDGSFLTLSPFDFHRKNSFACSSNSSYEKGVGKYLSCLESGIGSSVGSLKNALPSFRCESCSERSPNLSSREKLIKFERSSFTCFQLEVEKVGLVGTSYTISYSSAPPHLLLGGEASLCINYFLDHLIYTYATDTSEHRHRYLIDENRLVFRCSRNPFLDRFLLENPICSPAKFFIRGILSVNLGLLISGSRFFCRSSVFLKSGQVVAIHQDYLLIRTGKTILANQGATPHKISGDTIGEGDTLITLPYDRLKSGDITQGLPKVEQLLESRSIAPIPAKIEDLFGRWNRGIKRLIGNFWSHFLSTGTSLEHCQLILTNEIREVYESQGVQISDKHLEIIIWQLTSRVVASEDGITNVFFPGELVELSQAERMNRVLKRPIFYEPIILGMTRAALSTTSFLSEASFQETTRVLAKAALRGRIDRLKGLKENVILGDTVPVGTGSPEIVCQLEVNKRKRFHLALTRNSKNPIWGTEPDLCGYRKEQNVDPNLFLQTGLSRPLHLEMS</sequence>
<name>A0A7T1C5S9_9MONI</name>
<keyword evidence="5 6" id="KW-0804">Transcription</keyword>
<proteinExistence type="inferred from homology"/>
<dbReference type="Pfam" id="PF04998">
    <property type="entry name" value="RNA_pol_Rpb1_5"/>
    <property type="match status" value="1"/>
</dbReference>
<comment type="subunit">
    <text evidence="6">In plastids the minimal PEP RNA polymerase catalytic core is composed of four subunits: alpha, beta, beta', and beta''. When a (nuclear-encoded) sigma factor is associated with the core the holoenzyme is formed, which can initiate transcription.</text>
</comment>
<evidence type="ECO:0000259" key="8">
    <source>
        <dbReference type="Pfam" id="PF05000"/>
    </source>
</evidence>
<keyword evidence="1 6" id="KW-0240">DNA-directed RNA polymerase</keyword>
<dbReference type="GO" id="GO:0009507">
    <property type="term" value="C:chloroplast"/>
    <property type="evidence" value="ECO:0007669"/>
    <property type="project" value="UniProtKB-SubCell"/>
</dbReference>
<reference evidence="9" key="1">
    <citation type="submission" date="2020-04" db="EMBL/GenBank/DDBJ databases">
        <title>Chloroplast Comparative Genomics of Polypodiaceae Reveals Fine Structural Features and Dynamic Insertion Sequences.</title>
        <authorList>
            <person name="Liu S."/>
            <person name="Wang Z."/>
            <person name="Wang T."/>
            <person name="Su Y."/>
        </authorList>
    </citation>
    <scope>NUCLEOTIDE SEQUENCE</scope>
</reference>
<protein>
    <recommendedName>
        <fullName evidence="6">DNA-directed RNA polymerase subunit beta''</fullName>
        <ecNumber evidence="6">2.7.7.6</ecNumber>
    </recommendedName>
    <alternativeName>
        <fullName evidence="6">PEP</fullName>
    </alternativeName>
    <alternativeName>
        <fullName evidence="6">Plastid-encoded RNA polymerase subunit beta''</fullName>
        <shortName evidence="6">RNA polymerase subunit beta''</shortName>
    </alternativeName>
</protein>
<evidence type="ECO:0000313" key="9">
    <source>
        <dbReference type="EMBL" id="QPM99591.1"/>
    </source>
</evidence>
<dbReference type="GO" id="GO:0000428">
    <property type="term" value="C:DNA-directed RNA polymerase complex"/>
    <property type="evidence" value="ECO:0007669"/>
    <property type="project" value="UniProtKB-KW"/>
</dbReference>
<dbReference type="InterPro" id="IPR007081">
    <property type="entry name" value="RNA_pol_Rpb1_5"/>
</dbReference>
<comment type="caution">
    <text evidence="6">Lacks conserved residue(s) required for the propagation of feature annotation.</text>
</comment>
<dbReference type="Gene3D" id="1.10.150.390">
    <property type="match status" value="1"/>
</dbReference>
<dbReference type="PANTHER" id="PTHR34995:SF1">
    <property type="entry name" value="DNA-DIRECTED RNA POLYMERASE SUBUNIT BETA"/>
    <property type="match status" value="1"/>
</dbReference>
<geneLocation type="chloroplast" evidence="9"/>
<evidence type="ECO:0000259" key="7">
    <source>
        <dbReference type="Pfam" id="PF04998"/>
    </source>
</evidence>
<comment type="similarity">
    <text evidence="6">Belongs to the RNA polymerase beta' chain family. RpoC2 subfamily.</text>
</comment>
<dbReference type="RefSeq" id="YP_010117324.1">
    <property type="nucleotide sequence ID" value="NC_056108.1"/>
</dbReference>
<dbReference type="PANTHER" id="PTHR34995">
    <property type="entry name" value="DNA-DIRECTED RNA POLYMERASE SUBUNIT BETA"/>
    <property type="match status" value="1"/>
</dbReference>
<dbReference type="HAMAP" id="MF_01324">
    <property type="entry name" value="RNApol_bact_RpoC2"/>
    <property type="match status" value="1"/>
</dbReference>
<dbReference type="Pfam" id="PF05000">
    <property type="entry name" value="RNA_pol_Rpb1_4"/>
    <property type="match status" value="1"/>
</dbReference>
<comment type="subcellular location">
    <subcellularLocation>
        <location evidence="6">Plastid</location>
        <location evidence="6">Chloroplast</location>
    </subcellularLocation>
</comment>
<evidence type="ECO:0000256" key="3">
    <source>
        <dbReference type="ARBA" id="ARBA00022679"/>
    </source>
</evidence>
<dbReference type="InterPro" id="IPR038120">
    <property type="entry name" value="Rpb1_funnel_sf"/>
</dbReference>
<comment type="catalytic activity">
    <reaction evidence="6">
        <text>RNA(n) + a ribonucleoside 5'-triphosphate = RNA(n+1) + diphosphate</text>
        <dbReference type="Rhea" id="RHEA:21248"/>
        <dbReference type="Rhea" id="RHEA-COMP:14527"/>
        <dbReference type="Rhea" id="RHEA-COMP:17342"/>
        <dbReference type="ChEBI" id="CHEBI:33019"/>
        <dbReference type="ChEBI" id="CHEBI:61557"/>
        <dbReference type="ChEBI" id="CHEBI:140395"/>
        <dbReference type="EC" id="2.7.7.6"/>
    </reaction>
</comment>